<feature type="region of interest" description="Disordered" evidence="1">
    <location>
        <begin position="1"/>
        <end position="40"/>
    </location>
</feature>
<organism evidence="2 3">
    <name type="scientific">Virgisporangium ochraceum</name>
    <dbReference type="NCBI Taxonomy" id="65505"/>
    <lineage>
        <taxon>Bacteria</taxon>
        <taxon>Bacillati</taxon>
        <taxon>Actinomycetota</taxon>
        <taxon>Actinomycetes</taxon>
        <taxon>Micromonosporales</taxon>
        <taxon>Micromonosporaceae</taxon>
        <taxon>Virgisporangium</taxon>
    </lineage>
</organism>
<dbReference type="AlphaFoldDB" id="A0A8J3ZZL3"/>
<keyword evidence="3" id="KW-1185">Reference proteome</keyword>
<evidence type="ECO:0000313" key="2">
    <source>
        <dbReference type="EMBL" id="GIJ71123.1"/>
    </source>
</evidence>
<protein>
    <recommendedName>
        <fullName evidence="4">Tetratricopeptide repeat protein</fullName>
    </recommendedName>
</protein>
<feature type="compositionally biased region" description="Basic and acidic residues" evidence="1">
    <location>
        <begin position="1"/>
        <end position="10"/>
    </location>
</feature>
<evidence type="ECO:0008006" key="4">
    <source>
        <dbReference type="Google" id="ProtNLM"/>
    </source>
</evidence>
<sequence length="141" mass="15008">MYGEQGRNKEALAASRQALDQARRSSRPDRLGSAHDQPRLHGALLQRMATTCGALGHYHDAYTTDAEALGIVRTLAASDRHERAGPAALLANTGVALKSLGRSEGALAHTAGAVEVHRHRDAAATPPRRPRRARPAGLILT</sequence>
<dbReference type="Gene3D" id="1.25.40.10">
    <property type="entry name" value="Tetratricopeptide repeat domain"/>
    <property type="match status" value="1"/>
</dbReference>
<dbReference type="RefSeq" id="WP_203931012.1">
    <property type="nucleotide sequence ID" value="NZ_BOPH01000085.1"/>
</dbReference>
<dbReference type="Proteomes" id="UP000635606">
    <property type="component" value="Unassembled WGS sequence"/>
</dbReference>
<dbReference type="EMBL" id="BOPH01000085">
    <property type="protein sequence ID" value="GIJ71123.1"/>
    <property type="molecule type" value="Genomic_DNA"/>
</dbReference>
<accession>A0A8J3ZZL3</accession>
<name>A0A8J3ZZL3_9ACTN</name>
<dbReference type="InterPro" id="IPR011990">
    <property type="entry name" value="TPR-like_helical_dom_sf"/>
</dbReference>
<feature type="compositionally biased region" description="Basic and acidic residues" evidence="1">
    <location>
        <begin position="21"/>
        <end position="39"/>
    </location>
</feature>
<comment type="caution">
    <text evidence="2">The sequence shown here is derived from an EMBL/GenBank/DDBJ whole genome shotgun (WGS) entry which is preliminary data.</text>
</comment>
<dbReference type="SUPFAM" id="SSF48452">
    <property type="entry name" value="TPR-like"/>
    <property type="match status" value="1"/>
</dbReference>
<evidence type="ECO:0000313" key="3">
    <source>
        <dbReference type="Proteomes" id="UP000635606"/>
    </source>
</evidence>
<evidence type="ECO:0000256" key="1">
    <source>
        <dbReference type="SAM" id="MobiDB-lite"/>
    </source>
</evidence>
<reference evidence="2" key="1">
    <citation type="submission" date="2021-01" db="EMBL/GenBank/DDBJ databases">
        <title>Whole genome shotgun sequence of Virgisporangium ochraceum NBRC 16418.</title>
        <authorList>
            <person name="Komaki H."/>
            <person name="Tamura T."/>
        </authorList>
    </citation>
    <scope>NUCLEOTIDE SEQUENCE</scope>
    <source>
        <strain evidence="2">NBRC 16418</strain>
    </source>
</reference>
<feature type="region of interest" description="Disordered" evidence="1">
    <location>
        <begin position="118"/>
        <end position="141"/>
    </location>
</feature>
<gene>
    <name evidence="2" type="ORF">Voc01_060400</name>
</gene>
<proteinExistence type="predicted"/>